<evidence type="ECO:0000313" key="11">
    <source>
        <dbReference type="Proteomes" id="UP000468901"/>
    </source>
</evidence>
<feature type="domain" description="ABC transmembrane type-1" evidence="9">
    <location>
        <begin position="53"/>
        <end position="242"/>
    </location>
</feature>
<feature type="transmembrane region" description="Helical" evidence="8">
    <location>
        <begin position="167"/>
        <end position="190"/>
    </location>
</feature>
<dbReference type="RefSeq" id="WP_152214264.1">
    <property type="nucleotide sequence ID" value="NZ_WESC01000001.1"/>
</dbReference>
<proteinExistence type="inferred from homology"/>
<evidence type="ECO:0000256" key="1">
    <source>
        <dbReference type="ARBA" id="ARBA00004429"/>
    </source>
</evidence>
<keyword evidence="2 8" id="KW-0813">Transport</keyword>
<dbReference type="Gene3D" id="1.10.3720.10">
    <property type="entry name" value="MetI-like"/>
    <property type="match status" value="1"/>
</dbReference>
<dbReference type="Proteomes" id="UP000468901">
    <property type="component" value="Unassembled WGS sequence"/>
</dbReference>
<dbReference type="AlphaFoldDB" id="A0A6N6VME3"/>
<dbReference type="InterPro" id="IPR000515">
    <property type="entry name" value="MetI-like"/>
</dbReference>
<feature type="transmembrane region" description="Helical" evidence="8">
    <location>
        <begin position="49"/>
        <end position="76"/>
    </location>
</feature>
<dbReference type="EMBL" id="WESC01000001">
    <property type="protein sequence ID" value="KAB7742711.1"/>
    <property type="molecule type" value="Genomic_DNA"/>
</dbReference>
<evidence type="ECO:0000256" key="2">
    <source>
        <dbReference type="ARBA" id="ARBA00022448"/>
    </source>
</evidence>
<evidence type="ECO:0000259" key="9">
    <source>
        <dbReference type="PROSITE" id="PS50928"/>
    </source>
</evidence>
<evidence type="ECO:0000256" key="8">
    <source>
        <dbReference type="RuleBase" id="RU363032"/>
    </source>
</evidence>
<dbReference type="Pfam" id="PF00528">
    <property type="entry name" value="BPD_transp_1"/>
    <property type="match status" value="1"/>
</dbReference>
<evidence type="ECO:0000313" key="10">
    <source>
        <dbReference type="EMBL" id="KAB7742711.1"/>
    </source>
</evidence>
<organism evidence="10 11">
    <name type="scientific">Parvibaculum sedimenti</name>
    <dbReference type="NCBI Taxonomy" id="2608632"/>
    <lineage>
        <taxon>Bacteria</taxon>
        <taxon>Pseudomonadati</taxon>
        <taxon>Pseudomonadota</taxon>
        <taxon>Alphaproteobacteria</taxon>
        <taxon>Hyphomicrobiales</taxon>
        <taxon>Parvibaculaceae</taxon>
        <taxon>Parvibaculum</taxon>
    </lineage>
</organism>
<evidence type="ECO:0000256" key="6">
    <source>
        <dbReference type="ARBA" id="ARBA00022989"/>
    </source>
</evidence>
<dbReference type="GO" id="GO:0055085">
    <property type="term" value="P:transmembrane transport"/>
    <property type="evidence" value="ECO:0007669"/>
    <property type="project" value="InterPro"/>
</dbReference>
<dbReference type="InterPro" id="IPR035906">
    <property type="entry name" value="MetI-like_sf"/>
</dbReference>
<keyword evidence="5 8" id="KW-0812">Transmembrane</keyword>
<evidence type="ECO:0000256" key="7">
    <source>
        <dbReference type="ARBA" id="ARBA00023136"/>
    </source>
</evidence>
<keyword evidence="11" id="KW-1185">Reference proteome</keyword>
<name>A0A6N6VME3_9HYPH</name>
<dbReference type="SUPFAM" id="SSF161098">
    <property type="entry name" value="MetI-like"/>
    <property type="match status" value="1"/>
</dbReference>
<evidence type="ECO:0000256" key="3">
    <source>
        <dbReference type="ARBA" id="ARBA00022475"/>
    </source>
</evidence>
<dbReference type="CDD" id="cd06261">
    <property type="entry name" value="TM_PBP2"/>
    <property type="match status" value="1"/>
</dbReference>
<evidence type="ECO:0000256" key="5">
    <source>
        <dbReference type="ARBA" id="ARBA00022692"/>
    </source>
</evidence>
<dbReference type="GO" id="GO:0005886">
    <property type="term" value="C:plasma membrane"/>
    <property type="evidence" value="ECO:0007669"/>
    <property type="project" value="UniProtKB-SubCell"/>
</dbReference>
<evidence type="ECO:0000256" key="4">
    <source>
        <dbReference type="ARBA" id="ARBA00022519"/>
    </source>
</evidence>
<feature type="transmembrane region" description="Helical" evidence="8">
    <location>
        <begin position="221"/>
        <end position="243"/>
    </location>
</feature>
<keyword evidence="4" id="KW-0997">Cell inner membrane</keyword>
<reference evidence="10 11" key="1">
    <citation type="submission" date="2019-09" db="EMBL/GenBank/DDBJ databases">
        <title>Parvibaculum sedimenti sp. nov., isolated from sediment.</title>
        <authorList>
            <person name="Wang Y."/>
        </authorList>
    </citation>
    <scope>NUCLEOTIDE SEQUENCE [LARGE SCALE GENOMIC DNA]</scope>
    <source>
        <strain evidence="10 11">HXT-9</strain>
    </source>
</reference>
<comment type="caution">
    <text evidence="10">The sequence shown here is derived from an EMBL/GenBank/DDBJ whole genome shotgun (WGS) entry which is preliminary data.</text>
</comment>
<keyword evidence="3" id="KW-1003">Cell membrane</keyword>
<gene>
    <name evidence="10" type="ORF">F2P47_00840</name>
</gene>
<dbReference type="PANTHER" id="PTHR43357">
    <property type="entry name" value="INNER MEMBRANE ABC TRANSPORTER PERMEASE PROTEIN YDCV"/>
    <property type="match status" value="1"/>
</dbReference>
<dbReference type="PROSITE" id="PS50928">
    <property type="entry name" value="ABC_TM1"/>
    <property type="match status" value="1"/>
</dbReference>
<comment type="similarity">
    <text evidence="8">Belongs to the binding-protein-dependent transport system permease family.</text>
</comment>
<keyword evidence="7 8" id="KW-0472">Membrane</keyword>
<keyword evidence="6 8" id="KW-1133">Transmembrane helix</keyword>
<protein>
    <submittedName>
        <fullName evidence="10">ABC transporter permease subunit</fullName>
    </submittedName>
</protein>
<accession>A0A6N6VME3</accession>
<comment type="subcellular location">
    <subcellularLocation>
        <location evidence="1">Cell inner membrane</location>
        <topology evidence="1">Multi-pass membrane protein</topology>
    </subcellularLocation>
    <subcellularLocation>
        <location evidence="8">Cell membrane</location>
        <topology evidence="8">Multi-pass membrane protein</topology>
    </subcellularLocation>
</comment>
<feature type="transmembrane region" description="Helical" evidence="8">
    <location>
        <begin position="197"/>
        <end position="215"/>
    </location>
</feature>
<feature type="transmembrane region" description="Helical" evidence="8">
    <location>
        <begin position="7"/>
        <end position="29"/>
    </location>
</feature>
<feature type="transmembrane region" description="Helical" evidence="8">
    <location>
        <begin position="88"/>
        <end position="112"/>
    </location>
</feature>
<dbReference type="PANTHER" id="PTHR43357:SF4">
    <property type="entry name" value="INNER MEMBRANE ABC TRANSPORTER PERMEASE PROTEIN YDCV"/>
    <property type="match status" value="1"/>
</dbReference>
<sequence>MRVGRKIFLGLVGLYFAIPLVATGVFSLWQGGNRYGFDGYAALLHQDELWSSLLLSFELAVETVLLSLAILVPAIFWMHLKLPRLKAFFDVISALPFVIPPIVLVAGMSAFYKGPEWLVSTPHYLVIPYVVMALPYTYRTLDVGLGALDIKTLSEAAQSLGAGWGTLIFRVILPNLTTALVGAALLTIAIAMGEFTFANILLFKTFAVFIAFIGQSYPTEAAALTLLSFLITWAAMMGVLLSGRERAEIGGTR</sequence>